<reference evidence="2 3" key="1">
    <citation type="submission" date="2024-06" db="EMBL/GenBank/DDBJ databases">
        <title>Sorghum-associated microbial communities from plants grown in Nebraska, USA.</title>
        <authorList>
            <person name="Schachtman D."/>
        </authorList>
    </citation>
    <scope>NUCLEOTIDE SEQUENCE [LARGE SCALE GENOMIC DNA]</scope>
    <source>
        <strain evidence="2 3">1288</strain>
    </source>
</reference>
<evidence type="ECO:0000313" key="3">
    <source>
        <dbReference type="Proteomes" id="UP001549104"/>
    </source>
</evidence>
<keyword evidence="1" id="KW-0472">Membrane</keyword>
<evidence type="ECO:0000313" key="2">
    <source>
        <dbReference type="EMBL" id="MET3657071.1"/>
    </source>
</evidence>
<feature type="transmembrane region" description="Helical" evidence="1">
    <location>
        <begin position="14"/>
        <end position="34"/>
    </location>
</feature>
<dbReference type="RefSeq" id="WP_338656604.1">
    <property type="nucleotide sequence ID" value="NZ_CP146246.1"/>
</dbReference>
<dbReference type="Proteomes" id="UP001549104">
    <property type="component" value="Unassembled WGS sequence"/>
</dbReference>
<keyword evidence="1" id="KW-1133">Transmembrane helix</keyword>
<dbReference type="EMBL" id="JBEPME010000002">
    <property type="protein sequence ID" value="MET3657071.1"/>
    <property type="molecule type" value="Genomic_DNA"/>
</dbReference>
<proteinExistence type="predicted"/>
<gene>
    <name evidence="2" type="ORF">ABIC55_002158</name>
</gene>
<evidence type="ECO:0000256" key="1">
    <source>
        <dbReference type="SAM" id="Phobius"/>
    </source>
</evidence>
<sequence>MSEKLTGEEECVNITYYFTVIFTAIGTVLVFYFLYQKVGRVDLFIILLSTSAGGIPIGFIGAFIDYKVSAYKFEKRSYEQ</sequence>
<keyword evidence="3" id="KW-1185">Reference proteome</keyword>
<organism evidence="2 3">
    <name type="scientific">Sporosarcina psychrophila</name>
    <name type="common">Bacillus psychrophilus</name>
    <dbReference type="NCBI Taxonomy" id="1476"/>
    <lineage>
        <taxon>Bacteria</taxon>
        <taxon>Bacillati</taxon>
        <taxon>Bacillota</taxon>
        <taxon>Bacilli</taxon>
        <taxon>Bacillales</taxon>
        <taxon>Caryophanaceae</taxon>
        <taxon>Sporosarcina</taxon>
    </lineage>
</organism>
<name>A0ABV2K7L0_SPOPS</name>
<comment type="caution">
    <text evidence="2">The sequence shown here is derived from an EMBL/GenBank/DDBJ whole genome shotgun (WGS) entry which is preliminary data.</text>
</comment>
<keyword evidence="1" id="KW-0812">Transmembrane</keyword>
<feature type="transmembrane region" description="Helical" evidence="1">
    <location>
        <begin position="41"/>
        <end position="64"/>
    </location>
</feature>
<accession>A0ABV2K7L0</accession>
<protein>
    <submittedName>
        <fullName evidence="2">Membrane protein YfcA</fullName>
    </submittedName>
</protein>